<dbReference type="InterPro" id="IPR001789">
    <property type="entry name" value="Sig_transdc_resp-reg_receiver"/>
</dbReference>
<dbReference type="Pfam" id="PF00072">
    <property type="entry name" value="Response_reg"/>
    <property type="match status" value="1"/>
</dbReference>
<proteinExistence type="predicted"/>
<evidence type="ECO:0000256" key="2">
    <source>
        <dbReference type="PROSITE-ProRule" id="PRU00169"/>
    </source>
</evidence>
<dbReference type="PROSITE" id="PS50110">
    <property type="entry name" value="RESPONSE_REGULATORY"/>
    <property type="match status" value="1"/>
</dbReference>
<feature type="domain" description="Response regulatory" evidence="3">
    <location>
        <begin position="14"/>
        <end position="129"/>
    </location>
</feature>
<feature type="modified residue" description="4-aspartylphosphate" evidence="2">
    <location>
        <position position="62"/>
    </location>
</feature>
<accession>A0ABU1WJZ9</accession>
<evidence type="ECO:0000313" key="4">
    <source>
        <dbReference type="EMBL" id="MDR7149623.1"/>
    </source>
</evidence>
<dbReference type="InterPro" id="IPR011006">
    <property type="entry name" value="CheY-like_superfamily"/>
</dbReference>
<dbReference type="PANTHER" id="PTHR44591">
    <property type="entry name" value="STRESS RESPONSE REGULATOR PROTEIN 1"/>
    <property type="match status" value="1"/>
</dbReference>
<dbReference type="SMART" id="SM00448">
    <property type="entry name" value="REC"/>
    <property type="match status" value="1"/>
</dbReference>
<comment type="caution">
    <text evidence="4">The sequence shown here is derived from an EMBL/GenBank/DDBJ whole genome shotgun (WGS) entry which is preliminary data.</text>
</comment>
<dbReference type="Proteomes" id="UP001265700">
    <property type="component" value="Unassembled WGS sequence"/>
</dbReference>
<keyword evidence="5" id="KW-1185">Reference proteome</keyword>
<dbReference type="PANTHER" id="PTHR44591:SF3">
    <property type="entry name" value="RESPONSE REGULATORY DOMAIN-CONTAINING PROTEIN"/>
    <property type="match status" value="1"/>
</dbReference>
<keyword evidence="1 2" id="KW-0597">Phosphoprotein</keyword>
<dbReference type="Gene3D" id="3.40.50.2300">
    <property type="match status" value="1"/>
</dbReference>
<dbReference type="RefSeq" id="WP_310313990.1">
    <property type="nucleotide sequence ID" value="NZ_JAVDWU010000003.1"/>
</dbReference>
<dbReference type="InterPro" id="IPR050595">
    <property type="entry name" value="Bact_response_regulator"/>
</dbReference>
<sequence length="235" mass="26398">MQTTVSDQTKRRRRILIVDDDPGVVHVLARTLLDLAQLHFSVRGEDALVKLEANTPDLMLIDIDMPDLSGYEVVERMRGNPRLMGTQVVMVSSHTEQSYRDQALALGAVDFFVKPFDRAFIRERVEQLLAFAEMETIELASNAEGDFAFHTDQAPTAPPEFEATQIPQSANRTDAITSELFERMTAILEQAEYLRSKEHEHLAPGGRRAVSRIEEECAEVVQLLVTLSEGDEEEG</sequence>
<name>A0ABU1WJZ9_9BURK</name>
<organism evidence="4 5">
    <name type="scientific">Hydrogenophaga palleronii</name>
    <dbReference type="NCBI Taxonomy" id="65655"/>
    <lineage>
        <taxon>Bacteria</taxon>
        <taxon>Pseudomonadati</taxon>
        <taxon>Pseudomonadota</taxon>
        <taxon>Betaproteobacteria</taxon>
        <taxon>Burkholderiales</taxon>
        <taxon>Comamonadaceae</taxon>
        <taxon>Hydrogenophaga</taxon>
    </lineage>
</organism>
<evidence type="ECO:0000256" key="1">
    <source>
        <dbReference type="ARBA" id="ARBA00022553"/>
    </source>
</evidence>
<reference evidence="4 5" key="1">
    <citation type="submission" date="2023-07" db="EMBL/GenBank/DDBJ databases">
        <title>Sorghum-associated microbial communities from plants grown in Nebraska, USA.</title>
        <authorList>
            <person name="Schachtman D."/>
        </authorList>
    </citation>
    <scope>NUCLEOTIDE SEQUENCE [LARGE SCALE GENOMIC DNA]</scope>
    <source>
        <strain evidence="4 5">4249</strain>
    </source>
</reference>
<dbReference type="SUPFAM" id="SSF52172">
    <property type="entry name" value="CheY-like"/>
    <property type="match status" value="1"/>
</dbReference>
<protein>
    <submittedName>
        <fullName evidence="4">CheY-like chemotaxis protein</fullName>
    </submittedName>
</protein>
<evidence type="ECO:0000313" key="5">
    <source>
        <dbReference type="Proteomes" id="UP001265700"/>
    </source>
</evidence>
<dbReference type="EMBL" id="JAVDWU010000003">
    <property type="protein sequence ID" value="MDR7149623.1"/>
    <property type="molecule type" value="Genomic_DNA"/>
</dbReference>
<gene>
    <name evidence="4" type="ORF">J2W49_001578</name>
</gene>
<evidence type="ECO:0000259" key="3">
    <source>
        <dbReference type="PROSITE" id="PS50110"/>
    </source>
</evidence>